<evidence type="ECO:0000256" key="1">
    <source>
        <dbReference type="SAM" id="MobiDB-lite"/>
    </source>
</evidence>
<dbReference type="AlphaFoldDB" id="A6MGQ2"/>
<organism evidence="2 3">
    <name type="scientific">Rattus norvegicus</name>
    <name type="common">Rat</name>
    <dbReference type="NCBI Taxonomy" id="10116"/>
    <lineage>
        <taxon>Eukaryota</taxon>
        <taxon>Metazoa</taxon>
        <taxon>Chordata</taxon>
        <taxon>Craniata</taxon>
        <taxon>Vertebrata</taxon>
        <taxon>Euteleostomi</taxon>
        <taxon>Mammalia</taxon>
        <taxon>Eutheria</taxon>
        <taxon>Euarchontoglires</taxon>
        <taxon>Glires</taxon>
        <taxon>Rodentia</taxon>
        <taxon>Myomorpha</taxon>
        <taxon>Muroidea</taxon>
        <taxon>Muridae</taxon>
        <taxon>Murinae</taxon>
        <taxon>Rattus</taxon>
    </lineage>
</organism>
<proteinExistence type="predicted"/>
<name>A6MGQ2_RAT</name>
<sequence>MQRAPSHSLTQRDARCTVLPRRSRPTNPRSGRVLGARLPAGQTARL</sequence>
<dbReference type="EMBL" id="DS030476">
    <property type="protein sequence ID" value="EDL82749.1"/>
    <property type="molecule type" value="Genomic_DNA"/>
</dbReference>
<accession>A6MGQ2</accession>
<protein>
    <submittedName>
        <fullName evidence="2">RCG43757, isoform CRA_a</fullName>
    </submittedName>
</protein>
<evidence type="ECO:0000313" key="3">
    <source>
        <dbReference type="Proteomes" id="UP000234681"/>
    </source>
</evidence>
<reference evidence="3" key="1">
    <citation type="submission" date="2005-06" db="EMBL/GenBank/DDBJ databases">
        <authorList>
            <person name="Mural R.J."/>
            <person name="Li P.W."/>
            <person name="Adams M.D."/>
            <person name="Amanatides P.G."/>
            <person name="Baden-Tillson H."/>
            <person name="Barnstead M."/>
            <person name="Chin S.H."/>
            <person name="Dew I."/>
            <person name="Evans C.A."/>
            <person name="Ferriera S."/>
            <person name="Flanigan M."/>
            <person name="Fosler C."/>
            <person name="Glodek A."/>
            <person name="Gu Z."/>
            <person name="Holt R.A."/>
            <person name="Jennings D."/>
            <person name="Kraft C.L."/>
            <person name="Lu F."/>
            <person name="Nguyen T."/>
            <person name="Nusskern D.R."/>
            <person name="Pfannkoch C.M."/>
            <person name="Sitter C."/>
            <person name="Sutton G.G."/>
            <person name="Venter J.C."/>
            <person name="Wang Z."/>
            <person name="Woodage T."/>
            <person name="Zheng X.H."/>
            <person name="Zhong F."/>
        </authorList>
    </citation>
    <scope>NUCLEOTIDE SEQUENCE [LARGE SCALE GENOMIC DNA]</scope>
    <source>
        <strain>BN</strain>
        <strain evidence="3">Sprague-Dawley</strain>
    </source>
</reference>
<evidence type="ECO:0000313" key="2">
    <source>
        <dbReference type="EMBL" id="EDL82749.1"/>
    </source>
</evidence>
<dbReference type="Proteomes" id="UP000234681">
    <property type="component" value="Unassembled WGS sequence"/>
</dbReference>
<feature type="region of interest" description="Disordered" evidence="1">
    <location>
        <begin position="1"/>
        <end position="46"/>
    </location>
</feature>
<gene>
    <name evidence="2" type="ORF">rCG_43757</name>
</gene>